<evidence type="ECO:0000256" key="2">
    <source>
        <dbReference type="ARBA" id="ARBA00022737"/>
    </source>
</evidence>
<protein>
    <submittedName>
        <fullName evidence="4">WD40 repeat domain-containing protein</fullName>
    </submittedName>
</protein>
<evidence type="ECO:0000313" key="5">
    <source>
        <dbReference type="Proteomes" id="UP001596317"/>
    </source>
</evidence>
<dbReference type="InterPro" id="IPR019775">
    <property type="entry name" value="WD40_repeat_CS"/>
</dbReference>
<dbReference type="PANTHER" id="PTHR19848:SF8">
    <property type="entry name" value="F-BOX AND WD REPEAT DOMAIN CONTAINING 7"/>
    <property type="match status" value="1"/>
</dbReference>
<keyword evidence="1 3" id="KW-0853">WD repeat</keyword>
<dbReference type="Proteomes" id="UP001596317">
    <property type="component" value="Unassembled WGS sequence"/>
</dbReference>
<organism evidence="4 5">
    <name type="scientific">Deinococcus multiflagellatus</name>
    <dbReference type="NCBI Taxonomy" id="1656887"/>
    <lineage>
        <taxon>Bacteria</taxon>
        <taxon>Thermotogati</taxon>
        <taxon>Deinococcota</taxon>
        <taxon>Deinococci</taxon>
        <taxon>Deinococcales</taxon>
        <taxon>Deinococcaceae</taxon>
        <taxon>Deinococcus</taxon>
    </lineage>
</organism>
<dbReference type="PROSITE" id="PS00678">
    <property type="entry name" value="WD_REPEATS_1"/>
    <property type="match status" value="1"/>
</dbReference>
<dbReference type="SMART" id="SM00320">
    <property type="entry name" value="WD40"/>
    <property type="match status" value="2"/>
</dbReference>
<proteinExistence type="predicted"/>
<evidence type="ECO:0000313" key="4">
    <source>
        <dbReference type="EMBL" id="MFC6663765.1"/>
    </source>
</evidence>
<keyword evidence="5" id="KW-1185">Reference proteome</keyword>
<keyword evidence="2" id="KW-0677">Repeat</keyword>
<dbReference type="InterPro" id="IPR011047">
    <property type="entry name" value="Quinoprotein_ADH-like_sf"/>
</dbReference>
<comment type="caution">
    <text evidence="4">The sequence shown here is derived from an EMBL/GenBank/DDBJ whole genome shotgun (WGS) entry which is preliminary data.</text>
</comment>
<dbReference type="RefSeq" id="WP_224612637.1">
    <property type="nucleotide sequence ID" value="NZ_JAIQXV010000031.1"/>
</dbReference>
<accession>A0ABW1ZS25</accession>
<dbReference type="Pfam" id="PF00400">
    <property type="entry name" value="WD40"/>
    <property type="match status" value="1"/>
</dbReference>
<name>A0ABW1ZS25_9DEIO</name>
<reference evidence="5" key="1">
    <citation type="journal article" date="2019" name="Int. J. Syst. Evol. Microbiol.">
        <title>The Global Catalogue of Microorganisms (GCM) 10K type strain sequencing project: providing services to taxonomists for standard genome sequencing and annotation.</title>
        <authorList>
            <consortium name="The Broad Institute Genomics Platform"/>
            <consortium name="The Broad Institute Genome Sequencing Center for Infectious Disease"/>
            <person name="Wu L."/>
            <person name="Ma J."/>
        </authorList>
    </citation>
    <scope>NUCLEOTIDE SEQUENCE [LARGE SCALE GENOMIC DNA]</scope>
    <source>
        <strain evidence="5">CCUG 63830</strain>
    </source>
</reference>
<dbReference type="SUPFAM" id="SSF50998">
    <property type="entry name" value="Quinoprotein alcohol dehydrogenase-like"/>
    <property type="match status" value="1"/>
</dbReference>
<sequence>MLLIYDLTQKRVTKTWRTDQLSGPPSWVTKAAWLSTNTVAVAQGNGLIHILNTATGHEVMKLDGHTDSIYGLAVAPDPGTLLSGSADRTVRLWDLANGRQLHRWTLDTSCLSTVVTADGAMFAGTEAGAVVELMLSTGR</sequence>
<evidence type="ECO:0000256" key="1">
    <source>
        <dbReference type="ARBA" id="ARBA00022574"/>
    </source>
</evidence>
<dbReference type="PROSITE" id="PS50294">
    <property type="entry name" value="WD_REPEATS_REGION"/>
    <property type="match status" value="1"/>
</dbReference>
<dbReference type="EMBL" id="JBHSWB010000004">
    <property type="protein sequence ID" value="MFC6663765.1"/>
    <property type="molecule type" value="Genomic_DNA"/>
</dbReference>
<feature type="repeat" description="WD" evidence="3">
    <location>
        <begin position="62"/>
        <end position="103"/>
    </location>
</feature>
<gene>
    <name evidence="4" type="ORF">ACFP90_27605</name>
</gene>
<dbReference type="Gene3D" id="2.130.10.10">
    <property type="entry name" value="YVTN repeat-like/Quinoprotein amine dehydrogenase"/>
    <property type="match status" value="1"/>
</dbReference>
<dbReference type="PANTHER" id="PTHR19848">
    <property type="entry name" value="WD40 REPEAT PROTEIN"/>
    <property type="match status" value="1"/>
</dbReference>
<dbReference type="InterPro" id="IPR001680">
    <property type="entry name" value="WD40_rpt"/>
</dbReference>
<dbReference type="PROSITE" id="PS50082">
    <property type="entry name" value="WD_REPEATS_2"/>
    <property type="match status" value="1"/>
</dbReference>
<dbReference type="InterPro" id="IPR015943">
    <property type="entry name" value="WD40/YVTN_repeat-like_dom_sf"/>
</dbReference>
<evidence type="ECO:0000256" key="3">
    <source>
        <dbReference type="PROSITE-ProRule" id="PRU00221"/>
    </source>
</evidence>